<protein>
    <submittedName>
        <fullName evidence="1">Uncharacterized protein</fullName>
    </submittedName>
</protein>
<name>A0A6A6ZCQ2_9PLEO</name>
<dbReference type="AlphaFoldDB" id="A0A6A6ZCQ2"/>
<dbReference type="EMBL" id="MU006249">
    <property type="protein sequence ID" value="KAF2818810.1"/>
    <property type="molecule type" value="Genomic_DNA"/>
</dbReference>
<dbReference type="OrthoDB" id="3737666at2759"/>
<keyword evidence="2" id="KW-1185">Reference proteome</keyword>
<reference evidence="1" key="1">
    <citation type="journal article" date="2020" name="Stud. Mycol.">
        <title>101 Dothideomycetes genomes: a test case for predicting lifestyles and emergence of pathogens.</title>
        <authorList>
            <person name="Haridas S."/>
            <person name="Albert R."/>
            <person name="Binder M."/>
            <person name="Bloem J."/>
            <person name="Labutti K."/>
            <person name="Salamov A."/>
            <person name="Andreopoulos B."/>
            <person name="Baker S."/>
            <person name="Barry K."/>
            <person name="Bills G."/>
            <person name="Bluhm B."/>
            <person name="Cannon C."/>
            <person name="Castanera R."/>
            <person name="Culley D."/>
            <person name="Daum C."/>
            <person name="Ezra D."/>
            <person name="Gonzalez J."/>
            <person name="Henrissat B."/>
            <person name="Kuo A."/>
            <person name="Liang C."/>
            <person name="Lipzen A."/>
            <person name="Lutzoni F."/>
            <person name="Magnuson J."/>
            <person name="Mondo S."/>
            <person name="Nolan M."/>
            <person name="Ohm R."/>
            <person name="Pangilinan J."/>
            <person name="Park H.-J."/>
            <person name="Ramirez L."/>
            <person name="Alfaro M."/>
            <person name="Sun H."/>
            <person name="Tritt A."/>
            <person name="Yoshinaga Y."/>
            <person name="Zwiers L.-H."/>
            <person name="Turgeon B."/>
            <person name="Goodwin S."/>
            <person name="Spatafora J."/>
            <person name="Crous P."/>
            <person name="Grigoriev I."/>
        </authorList>
    </citation>
    <scope>NUCLEOTIDE SEQUENCE</scope>
    <source>
        <strain evidence="1">CBS 113818</strain>
    </source>
</reference>
<gene>
    <name evidence="1" type="ORF">CC86DRAFT_308415</name>
</gene>
<proteinExistence type="predicted"/>
<feature type="non-terminal residue" evidence="1">
    <location>
        <position position="1"/>
    </location>
</feature>
<evidence type="ECO:0000313" key="2">
    <source>
        <dbReference type="Proteomes" id="UP000799424"/>
    </source>
</evidence>
<sequence length="82" mass="9129">TVNQIKKDTKKRELVLLVDEANTAEAKKVDPLIQRNAINAALKAVSNTAAVVKNVRLTVRKNLILTTTEEFSADFLLQHKDT</sequence>
<accession>A0A6A6ZCQ2</accession>
<evidence type="ECO:0000313" key="1">
    <source>
        <dbReference type="EMBL" id="KAF2818810.1"/>
    </source>
</evidence>
<dbReference type="Proteomes" id="UP000799424">
    <property type="component" value="Unassembled WGS sequence"/>
</dbReference>
<organism evidence="1 2">
    <name type="scientific">Ophiobolus disseminans</name>
    <dbReference type="NCBI Taxonomy" id="1469910"/>
    <lineage>
        <taxon>Eukaryota</taxon>
        <taxon>Fungi</taxon>
        <taxon>Dikarya</taxon>
        <taxon>Ascomycota</taxon>
        <taxon>Pezizomycotina</taxon>
        <taxon>Dothideomycetes</taxon>
        <taxon>Pleosporomycetidae</taxon>
        <taxon>Pleosporales</taxon>
        <taxon>Pleosporineae</taxon>
        <taxon>Phaeosphaeriaceae</taxon>
        <taxon>Ophiobolus</taxon>
    </lineage>
</organism>